<comment type="caution">
    <text evidence="4">The sequence shown here is derived from an EMBL/GenBank/DDBJ whole genome shotgun (WGS) entry which is preliminary data.</text>
</comment>
<evidence type="ECO:0000313" key="4">
    <source>
        <dbReference type="EMBL" id="PJE37518.1"/>
    </source>
</evidence>
<dbReference type="EMBL" id="PGTB01000013">
    <property type="protein sequence ID" value="PJE37518.1"/>
    <property type="molecule type" value="Genomic_DNA"/>
</dbReference>
<gene>
    <name evidence="4" type="ORF">CVM52_06505</name>
</gene>
<comment type="similarity">
    <text evidence="1">Belongs to the metallo-dependent hydrolases superfamily. ATZ/TRZ family.</text>
</comment>
<name>A0A2M8J422_9RHOB</name>
<dbReference type="InterPro" id="IPR050287">
    <property type="entry name" value="MTA/SAH_deaminase"/>
</dbReference>
<dbReference type="PANTHER" id="PTHR43794:SF11">
    <property type="entry name" value="AMIDOHYDROLASE-RELATED DOMAIN-CONTAINING PROTEIN"/>
    <property type="match status" value="1"/>
</dbReference>
<keyword evidence="2" id="KW-0378">Hydrolase</keyword>
<dbReference type="InterPro" id="IPR006680">
    <property type="entry name" value="Amidohydro-rel"/>
</dbReference>
<dbReference type="AlphaFoldDB" id="A0A2M8J422"/>
<dbReference type="Gene3D" id="3.20.20.140">
    <property type="entry name" value="Metal-dependent hydrolases"/>
    <property type="match status" value="1"/>
</dbReference>
<accession>A0A2M8J422</accession>
<dbReference type="Pfam" id="PF01979">
    <property type="entry name" value="Amidohydro_1"/>
    <property type="match status" value="2"/>
</dbReference>
<dbReference type="InterPro" id="IPR032466">
    <property type="entry name" value="Metal_Hydrolase"/>
</dbReference>
<dbReference type="Gene3D" id="2.30.40.10">
    <property type="entry name" value="Urease, subunit C, domain 1"/>
    <property type="match status" value="1"/>
</dbReference>
<proteinExistence type="inferred from homology"/>
<feature type="domain" description="Amidohydrolase-related" evidence="3">
    <location>
        <begin position="53"/>
        <end position="177"/>
    </location>
</feature>
<keyword evidence="5" id="KW-1185">Reference proteome</keyword>
<dbReference type="Proteomes" id="UP000231553">
    <property type="component" value="Unassembled WGS sequence"/>
</dbReference>
<dbReference type="RefSeq" id="WP_100161700.1">
    <property type="nucleotide sequence ID" value="NZ_PGTB01000013.1"/>
</dbReference>
<evidence type="ECO:0000313" key="5">
    <source>
        <dbReference type="Proteomes" id="UP000231553"/>
    </source>
</evidence>
<protein>
    <submittedName>
        <fullName evidence="4">Cytosine deaminase</fullName>
    </submittedName>
</protein>
<evidence type="ECO:0000256" key="1">
    <source>
        <dbReference type="ARBA" id="ARBA00006745"/>
    </source>
</evidence>
<dbReference type="SUPFAM" id="SSF51338">
    <property type="entry name" value="Composite domain of metallo-dependent hydrolases"/>
    <property type="match status" value="1"/>
</dbReference>
<dbReference type="GO" id="GO:0016810">
    <property type="term" value="F:hydrolase activity, acting on carbon-nitrogen (but not peptide) bonds"/>
    <property type="evidence" value="ECO:0007669"/>
    <property type="project" value="InterPro"/>
</dbReference>
<evidence type="ECO:0000259" key="3">
    <source>
        <dbReference type="Pfam" id="PF01979"/>
    </source>
</evidence>
<organism evidence="4 5">
    <name type="scientific">Pseudooceanicola lipolyticus</name>
    <dbReference type="NCBI Taxonomy" id="2029104"/>
    <lineage>
        <taxon>Bacteria</taxon>
        <taxon>Pseudomonadati</taxon>
        <taxon>Pseudomonadota</taxon>
        <taxon>Alphaproteobacteria</taxon>
        <taxon>Rhodobacterales</taxon>
        <taxon>Paracoccaceae</taxon>
        <taxon>Pseudooceanicola</taxon>
    </lineage>
</organism>
<dbReference type="NCBIfam" id="NF006056">
    <property type="entry name" value="PRK08204.1"/>
    <property type="match status" value="1"/>
</dbReference>
<sequence>MTRTLIKGGQILSMDDEIGRLTGDVLVEEDRIVQVSPSIEAEDAKVIEAAGAIVMPGFVNAHMHTWQGAIRAIGADWPSGGYFRWVHAGISPHYTPEDTHIGTLVGALAQIEAGTTTLFDWCHNNATPAHTDAAIDALDQAGLRAVFGHGTVKPKPKPGEPHFSTIPHPVGEIDRLRKGRLSQDEALVTLAACILGPDYSGIEVCRHDFRMARDYGLLSSAHIWGLNRLVPDGYLTIAREGLLGPDHNIVHANYIGDDELRVILDHGATITSTPAVELGPHPVEPLVSRVLRMGGRPSIGPDVEVDLTGGMLETIRASLLGARLYNTAHADRLLGEDEVEEREVAVPAARVTAPPVASVEALKWATIDNARALRLDHRIGSLTPGKQADLIVIRRDSLAMMGTIDPAQAVVHFAQNSDIDTVMVAGKLRKADGQVLDVDMAALRRDQAASAERLFAAYPIEV</sequence>
<dbReference type="SUPFAM" id="SSF51556">
    <property type="entry name" value="Metallo-dependent hydrolases"/>
    <property type="match status" value="1"/>
</dbReference>
<reference evidence="4 5" key="1">
    <citation type="journal article" date="2018" name="Int. J. Syst. Evol. Microbiol.">
        <title>Pseudooceanicola lipolyticus sp. nov., a marine alphaproteobacterium, reclassification of Oceanicola flagellatus as Pseudooceanicola flagellatus comb. nov. and emended description of the genus Pseudooceanicola.</title>
        <authorList>
            <person name="Huang M.-M."/>
            <person name="Guo L.-L."/>
            <person name="Wu Y.-H."/>
            <person name="Lai Q.-L."/>
            <person name="Shao Z.-Z."/>
            <person name="Wang C.-S."/>
            <person name="Wu M."/>
            <person name="Xu X.-W."/>
        </authorList>
    </citation>
    <scope>NUCLEOTIDE SEQUENCE [LARGE SCALE GENOMIC DNA]</scope>
    <source>
        <strain evidence="4 5">157</strain>
    </source>
</reference>
<dbReference type="OrthoDB" id="9796020at2"/>
<dbReference type="PANTHER" id="PTHR43794">
    <property type="entry name" value="AMINOHYDROLASE SSNA-RELATED"/>
    <property type="match status" value="1"/>
</dbReference>
<dbReference type="InterPro" id="IPR011059">
    <property type="entry name" value="Metal-dep_hydrolase_composite"/>
</dbReference>
<feature type="domain" description="Amidohydrolase-related" evidence="3">
    <location>
        <begin position="355"/>
        <end position="428"/>
    </location>
</feature>
<evidence type="ECO:0000256" key="2">
    <source>
        <dbReference type="ARBA" id="ARBA00022801"/>
    </source>
</evidence>